<comment type="caution">
    <text evidence="1">The sequence shown here is derived from an EMBL/GenBank/DDBJ whole genome shotgun (WGS) entry which is preliminary data.</text>
</comment>
<feature type="non-terminal residue" evidence="1">
    <location>
        <position position="1"/>
    </location>
</feature>
<proteinExistence type="predicted"/>
<accession>A0ABD0PBT5</accession>
<feature type="non-terminal residue" evidence="1">
    <location>
        <position position="56"/>
    </location>
</feature>
<dbReference type="Proteomes" id="UP001529510">
    <property type="component" value="Unassembled WGS sequence"/>
</dbReference>
<name>A0ABD0PBT5_CIRMR</name>
<evidence type="ECO:0000313" key="1">
    <source>
        <dbReference type="EMBL" id="KAL0171382.1"/>
    </source>
</evidence>
<dbReference type="AlphaFoldDB" id="A0ABD0PBT5"/>
<reference evidence="1 2" key="1">
    <citation type="submission" date="2024-05" db="EMBL/GenBank/DDBJ databases">
        <title>Genome sequencing and assembly of Indian major carp, Cirrhinus mrigala (Hamilton, 1822).</title>
        <authorList>
            <person name="Mohindra V."/>
            <person name="Chowdhury L.M."/>
            <person name="Lal K."/>
            <person name="Jena J.K."/>
        </authorList>
    </citation>
    <scope>NUCLEOTIDE SEQUENCE [LARGE SCALE GENOMIC DNA]</scope>
    <source>
        <strain evidence="1">CM1030</strain>
        <tissue evidence="1">Blood</tissue>
    </source>
</reference>
<evidence type="ECO:0000313" key="2">
    <source>
        <dbReference type="Proteomes" id="UP001529510"/>
    </source>
</evidence>
<keyword evidence="2" id="KW-1185">Reference proteome</keyword>
<dbReference type="EMBL" id="JAMKFB020000016">
    <property type="protein sequence ID" value="KAL0171382.1"/>
    <property type="molecule type" value="Genomic_DNA"/>
</dbReference>
<gene>
    <name evidence="1" type="ORF">M9458_031693</name>
</gene>
<sequence length="56" mass="6341">LNKDVTELLNECEQPALVQTLLLPEDLALRHLPALSVAHRRLDFTSQRPPLTPLDE</sequence>
<organism evidence="1 2">
    <name type="scientific">Cirrhinus mrigala</name>
    <name type="common">Mrigala</name>
    <dbReference type="NCBI Taxonomy" id="683832"/>
    <lineage>
        <taxon>Eukaryota</taxon>
        <taxon>Metazoa</taxon>
        <taxon>Chordata</taxon>
        <taxon>Craniata</taxon>
        <taxon>Vertebrata</taxon>
        <taxon>Euteleostomi</taxon>
        <taxon>Actinopterygii</taxon>
        <taxon>Neopterygii</taxon>
        <taxon>Teleostei</taxon>
        <taxon>Ostariophysi</taxon>
        <taxon>Cypriniformes</taxon>
        <taxon>Cyprinidae</taxon>
        <taxon>Labeoninae</taxon>
        <taxon>Labeonini</taxon>
        <taxon>Cirrhinus</taxon>
    </lineage>
</organism>
<protein>
    <submittedName>
        <fullName evidence="1">Uncharacterized protein</fullName>
    </submittedName>
</protein>